<dbReference type="InterPro" id="IPR036291">
    <property type="entry name" value="NAD(P)-bd_dom_sf"/>
</dbReference>
<keyword evidence="2" id="KW-0521">NADP</keyword>
<dbReference type="Proteomes" id="UP001296104">
    <property type="component" value="Unassembled WGS sequence"/>
</dbReference>
<evidence type="ECO:0000256" key="2">
    <source>
        <dbReference type="ARBA" id="ARBA00022857"/>
    </source>
</evidence>
<evidence type="ECO:0000313" key="5">
    <source>
        <dbReference type="Proteomes" id="UP001296104"/>
    </source>
</evidence>
<protein>
    <recommendedName>
        <fullName evidence="6">NAD(P)-binding protein</fullName>
    </recommendedName>
</protein>
<comment type="similarity">
    <text evidence="1">Belongs to the short-chain dehydrogenases/reductases (SDR) family.</text>
</comment>
<dbReference type="Gene3D" id="3.40.50.720">
    <property type="entry name" value="NAD(P)-binding Rossmann-like Domain"/>
    <property type="match status" value="1"/>
</dbReference>
<evidence type="ECO:0000256" key="1">
    <source>
        <dbReference type="ARBA" id="ARBA00006484"/>
    </source>
</evidence>
<dbReference type="EMBL" id="CAVMBE010000001">
    <property type="protein sequence ID" value="CAK3743604.1"/>
    <property type="molecule type" value="Genomic_DNA"/>
</dbReference>
<dbReference type="PANTHER" id="PTHR43669">
    <property type="entry name" value="5-KETO-D-GLUCONATE 5-REDUCTASE"/>
    <property type="match status" value="1"/>
</dbReference>
<dbReference type="AlphaFoldDB" id="A0AAI8W0J6"/>
<name>A0AAI8W0J6_9PEZI</name>
<dbReference type="InterPro" id="IPR020904">
    <property type="entry name" value="Sc_DH/Rdtase_CS"/>
</dbReference>
<dbReference type="GO" id="GO:0016491">
    <property type="term" value="F:oxidoreductase activity"/>
    <property type="evidence" value="ECO:0007669"/>
    <property type="project" value="UniProtKB-KW"/>
</dbReference>
<evidence type="ECO:0008006" key="6">
    <source>
        <dbReference type="Google" id="ProtNLM"/>
    </source>
</evidence>
<accession>A0AAI8W0J6</accession>
<dbReference type="PROSITE" id="PS00061">
    <property type="entry name" value="ADH_SHORT"/>
    <property type="match status" value="1"/>
</dbReference>
<keyword evidence="5" id="KW-1185">Reference proteome</keyword>
<organism evidence="4 5">
    <name type="scientific">Lecanosticta acicola</name>
    <dbReference type="NCBI Taxonomy" id="111012"/>
    <lineage>
        <taxon>Eukaryota</taxon>
        <taxon>Fungi</taxon>
        <taxon>Dikarya</taxon>
        <taxon>Ascomycota</taxon>
        <taxon>Pezizomycotina</taxon>
        <taxon>Dothideomycetes</taxon>
        <taxon>Dothideomycetidae</taxon>
        <taxon>Mycosphaerellales</taxon>
        <taxon>Mycosphaerellaceae</taxon>
        <taxon>Lecanosticta</taxon>
    </lineage>
</organism>
<sequence length="269" mass="30471">MGFKYGKVLVLGATSGIGWAMAKKFLDEGCSVVIVGRRKENLDDFVSKYGKDGKVDSIQFDITDLKAIPKFVSDIVSKHADLDCVFMNSGIQRHLDWKEPEKVDLDLLETEFTTNYLSYMHLTKAFLPFLQKQAPKEVALVYVTSGLALIPIVYCPNYCASKAALHHMVLAMRLQMKEMNSNVKIVELLPPAVQTELHDDKHQPEFQGKGGNIGMPLADFVEEAYAGLNSKENEQVPVENVHKMMGFNEWEMERQNKMNKMYEMMKASH</sequence>
<evidence type="ECO:0000256" key="3">
    <source>
        <dbReference type="ARBA" id="ARBA00023002"/>
    </source>
</evidence>
<gene>
    <name evidence="4" type="ORF">LECACI_7A000104</name>
</gene>
<dbReference type="PANTHER" id="PTHR43669:SF11">
    <property type="entry name" value="SHORT-CHAIN DEHYDROGENASE_OXIDOREDUCTASE"/>
    <property type="match status" value="1"/>
</dbReference>
<proteinExistence type="inferred from homology"/>
<comment type="caution">
    <text evidence="4">The sequence shown here is derived from an EMBL/GenBank/DDBJ whole genome shotgun (WGS) entry which is preliminary data.</text>
</comment>
<dbReference type="Pfam" id="PF00106">
    <property type="entry name" value="adh_short"/>
    <property type="match status" value="1"/>
</dbReference>
<dbReference type="InterPro" id="IPR002347">
    <property type="entry name" value="SDR_fam"/>
</dbReference>
<keyword evidence="3" id="KW-0560">Oxidoreductase</keyword>
<dbReference type="PRINTS" id="PR00081">
    <property type="entry name" value="GDHRDH"/>
</dbReference>
<dbReference type="SUPFAM" id="SSF51735">
    <property type="entry name" value="NAD(P)-binding Rossmann-fold domains"/>
    <property type="match status" value="1"/>
</dbReference>
<evidence type="ECO:0000313" key="4">
    <source>
        <dbReference type="EMBL" id="CAK3743604.1"/>
    </source>
</evidence>
<reference evidence="4" key="1">
    <citation type="submission" date="2023-11" db="EMBL/GenBank/DDBJ databases">
        <authorList>
            <person name="Alioto T."/>
            <person name="Alioto T."/>
            <person name="Gomez Garrido J."/>
        </authorList>
    </citation>
    <scope>NUCLEOTIDE SEQUENCE</scope>
</reference>